<organism evidence="4 5">
    <name type="scientific">Naegleria lovaniensis</name>
    <name type="common">Amoeba</name>
    <dbReference type="NCBI Taxonomy" id="51637"/>
    <lineage>
        <taxon>Eukaryota</taxon>
        <taxon>Discoba</taxon>
        <taxon>Heterolobosea</taxon>
        <taxon>Tetramitia</taxon>
        <taxon>Eutetramitia</taxon>
        <taxon>Vahlkampfiidae</taxon>
        <taxon>Naegleria</taxon>
    </lineage>
</organism>
<dbReference type="AlphaFoldDB" id="A0AA88GU44"/>
<feature type="transmembrane region" description="Helical" evidence="2">
    <location>
        <begin position="198"/>
        <end position="223"/>
    </location>
</feature>
<evidence type="ECO:0000256" key="2">
    <source>
        <dbReference type="SAM" id="Phobius"/>
    </source>
</evidence>
<dbReference type="PANTHER" id="PTHR21136">
    <property type="entry name" value="SNARE PROTEINS"/>
    <property type="match status" value="1"/>
</dbReference>
<keyword evidence="2" id="KW-1133">Transmembrane helix</keyword>
<dbReference type="Proteomes" id="UP000816034">
    <property type="component" value="Unassembled WGS sequence"/>
</dbReference>
<dbReference type="Pfam" id="PF00957">
    <property type="entry name" value="Synaptobrevin"/>
    <property type="match status" value="1"/>
</dbReference>
<dbReference type="InterPro" id="IPR051097">
    <property type="entry name" value="Synaptobrevin-like_transport"/>
</dbReference>
<dbReference type="PROSITE" id="PS50892">
    <property type="entry name" value="V_SNARE"/>
    <property type="match status" value="1"/>
</dbReference>
<comment type="caution">
    <text evidence="4">The sequence shown here is derived from an EMBL/GenBank/DDBJ whole genome shotgun (WGS) entry which is preliminary data.</text>
</comment>
<evidence type="ECO:0000313" key="5">
    <source>
        <dbReference type="Proteomes" id="UP000816034"/>
    </source>
</evidence>
<evidence type="ECO:0000313" key="4">
    <source>
        <dbReference type="EMBL" id="KAG2385804.1"/>
    </source>
</evidence>
<dbReference type="CDD" id="cd15843">
    <property type="entry name" value="R-SNARE"/>
    <property type="match status" value="1"/>
</dbReference>
<feature type="domain" description="V-SNARE coiled-coil homology" evidence="3">
    <location>
        <begin position="137"/>
        <end position="197"/>
    </location>
</feature>
<dbReference type="EMBL" id="PYSW02000017">
    <property type="protein sequence ID" value="KAG2385804.1"/>
    <property type="molecule type" value="Genomic_DNA"/>
</dbReference>
<reference evidence="4 5" key="1">
    <citation type="journal article" date="2018" name="BMC Genomics">
        <title>The genome of Naegleria lovaniensis, the basis for a comparative approach to unravel pathogenicity factors of the human pathogenic amoeba N. fowleri.</title>
        <authorList>
            <person name="Liechti N."/>
            <person name="Schurch N."/>
            <person name="Bruggmann R."/>
            <person name="Wittwer M."/>
        </authorList>
    </citation>
    <scope>NUCLEOTIDE SEQUENCE [LARGE SCALE GENOMIC DNA]</scope>
    <source>
        <strain evidence="4 5">ATCC 30569</strain>
    </source>
</reference>
<dbReference type="SUPFAM" id="SSF58038">
    <property type="entry name" value="SNARE fusion complex"/>
    <property type="match status" value="1"/>
</dbReference>
<protein>
    <recommendedName>
        <fullName evidence="3">V-SNARE coiled-coil homology domain-containing protein</fullName>
    </recommendedName>
</protein>
<keyword evidence="2" id="KW-0472">Membrane</keyword>
<accession>A0AA88GU44</accession>
<evidence type="ECO:0000259" key="3">
    <source>
        <dbReference type="PROSITE" id="PS50892"/>
    </source>
</evidence>
<gene>
    <name evidence="4" type="ORF">C9374_002953</name>
</gene>
<keyword evidence="2" id="KW-0812">Transmembrane</keyword>
<dbReference type="InterPro" id="IPR042855">
    <property type="entry name" value="V_SNARE_CC"/>
</dbReference>
<keyword evidence="1" id="KW-0175">Coiled coil</keyword>
<sequence>MTISYALIAECAIKSTSDEIYSTNVISETSCQKTLRRVIEQKIIPKMMNHSVQVSSYDKLVLTHEMFTFFIKKERSSMGDVFYVVISTQDQVKHRICWKMIDSMSQEYHSQYLESNRKIIPNLSQLMKFHNDPNNDKITKLQHSLDEVKNVMVINVDKILENHRKMHELIAESDDLMKQGELFAKGGKKLKWAMIKRWIYLAGAAAATATVSIGTIALILIIAL</sequence>
<proteinExistence type="predicted"/>
<name>A0AA88GU44_NAELO</name>
<evidence type="ECO:0000256" key="1">
    <source>
        <dbReference type="PROSITE-ProRule" id="PRU00290"/>
    </source>
</evidence>
<dbReference type="GeneID" id="68095408"/>
<dbReference type="RefSeq" id="XP_044549797.1">
    <property type="nucleotide sequence ID" value="XM_044692427.1"/>
</dbReference>
<dbReference type="Gene3D" id="3.30.450.50">
    <property type="entry name" value="Longin domain"/>
    <property type="match status" value="1"/>
</dbReference>
<dbReference type="PANTHER" id="PTHR21136:SF168">
    <property type="entry name" value="VESICLE-ASSOCIATED MEMBRANE PROTEIN 9"/>
    <property type="match status" value="1"/>
</dbReference>
<keyword evidence="5" id="KW-1185">Reference proteome</keyword>